<sequence length="216" mass="23824">MSRHPISETHAVEIPDETMHRRGCTAVVETALGRLPILSAGLWGNVKIAWHQRVIADRLRPYRTIVRHLESVESELPPLVGADLNAEPDSGELRWLTGADAGAADDTSRDLYFVDTWRRDDSAGYTVDASTNPLVTFARGRWRTDYLLAGTAPRDRYTYGWTVEGCGRLGVGLDRPASDHYGLWSELLATSLPMAPAAAWRSAVEPPRVGRTSCKA</sequence>
<dbReference type="Gene3D" id="3.60.10.10">
    <property type="entry name" value="Endonuclease/exonuclease/phosphatase"/>
    <property type="match status" value="1"/>
</dbReference>
<dbReference type="AlphaFoldDB" id="A0A7X5WWT8"/>
<dbReference type="SUPFAM" id="SSF56219">
    <property type="entry name" value="DNase I-like"/>
    <property type="match status" value="1"/>
</dbReference>
<dbReference type="InterPro" id="IPR036691">
    <property type="entry name" value="Endo/exonu/phosph_ase_sf"/>
</dbReference>
<evidence type="ECO:0008006" key="3">
    <source>
        <dbReference type="Google" id="ProtNLM"/>
    </source>
</evidence>
<evidence type="ECO:0000313" key="1">
    <source>
        <dbReference type="EMBL" id="NIY62457.1"/>
    </source>
</evidence>
<evidence type="ECO:0000313" key="2">
    <source>
        <dbReference type="Proteomes" id="UP000536624"/>
    </source>
</evidence>
<comment type="caution">
    <text evidence="1">The sequence shown here is derived from an EMBL/GenBank/DDBJ whole genome shotgun (WGS) entry which is preliminary data.</text>
</comment>
<reference evidence="1 2" key="1">
    <citation type="submission" date="2020-02" db="EMBL/GenBank/DDBJ databases">
        <title>Streptomyces malaysiensis DSM14702 (JHCC583434, PFL_A843) Genome sequencing and assembly.</title>
        <authorList>
            <person name="Samborskyy M."/>
        </authorList>
    </citation>
    <scope>NUCLEOTIDE SEQUENCE [LARGE SCALE GENOMIC DNA]</scope>
    <source>
        <strain evidence="1 2">DSM 14702</strain>
    </source>
</reference>
<accession>A0A7X5WWT8</accession>
<organism evidence="1 2">
    <name type="scientific">Streptomyces malaysiensis</name>
    <dbReference type="NCBI Taxonomy" id="92644"/>
    <lineage>
        <taxon>Bacteria</taxon>
        <taxon>Bacillati</taxon>
        <taxon>Actinomycetota</taxon>
        <taxon>Actinomycetes</taxon>
        <taxon>Kitasatosporales</taxon>
        <taxon>Streptomycetaceae</taxon>
        <taxon>Streptomyces</taxon>
        <taxon>Streptomyces violaceusniger group</taxon>
    </lineage>
</organism>
<name>A0A7X5WWT8_STRMQ</name>
<dbReference type="EMBL" id="JAALLH010000001">
    <property type="protein sequence ID" value="NIY62457.1"/>
    <property type="molecule type" value="Genomic_DNA"/>
</dbReference>
<gene>
    <name evidence="1" type="ORF">SMALB_0372</name>
</gene>
<protein>
    <recommendedName>
        <fullName evidence="3">Endonuclease/exonuclease/phosphatase domain-containing protein</fullName>
    </recommendedName>
</protein>
<dbReference type="Proteomes" id="UP000536624">
    <property type="component" value="Unassembled WGS sequence"/>
</dbReference>
<proteinExistence type="predicted"/>